<proteinExistence type="predicted"/>
<dbReference type="RefSeq" id="WP_344775606.1">
    <property type="nucleotide sequence ID" value="NZ_BAABBX010000013.1"/>
</dbReference>
<reference evidence="2" key="1">
    <citation type="journal article" date="2019" name="Int. J. Syst. Evol. Microbiol.">
        <title>The Global Catalogue of Microorganisms (GCM) 10K type strain sequencing project: providing services to taxonomists for standard genome sequencing and annotation.</title>
        <authorList>
            <consortium name="The Broad Institute Genomics Platform"/>
            <consortium name="The Broad Institute Genome Sequencing Center for Infectious Disease"/>
            <person name="Wu L."/>
            <person name="Ma J."/>
        </authorList>
    </citation>
    <scope>NUCLEOTIDE SEQUENCE [LARGE SCALE GENOMIC DNA]</scope>
    <source>
        <strain evidence="2">JCM 17593</strain>
    </source>
</reference>
<accession>A0ABP8ARM2</accession>
<keyword evidence="2" id="KW-1185">Reference proteome</keyword>
<sequence>MTDAEKIRRDELVTRYHQLLTPAQATVAFPPLESAGQDRAVTEEQLRDGDISELPIRLGIAARRAQDSGYLYPIALDLVVGTGLSGDDALKEEVTRYSLDGLYDNRVMMGWTEEPRRGLRRHFLGLSCADDDEFRKIIGLLPAKEAVRDDDTVAAIKFGGLQNGAVAAGHDLLAGDRGVFTRITPGELMGLAVLVDVLSDRRHRVSKHVYDSREHSQRTTAARDDYNRKTTALELGQLLEDAGWAEGTNDGRAYKYERGDDAGELFEPTVTFTSAGKVYRPFDIFALDYENVDAAADDLISSGQVTVEAPQLKARQRPQVEVNQDVIALQKLVTSTLQRARSSVDSTLPLALSRQINGMHYAVVSVMPDGSAREWTITDADSLLVAAAQPVHKSDRGTSFRTGFDRNVVSGVLSSLAAPGVLRVVEAVVSEPVITKEGRIVRRPGYDPKAKVILVIPHRDRAAWATGYHVPEKPTLEEAQAAYDNLRTELQTDFLYKTATDRERHFAYLLTCVVRPTLLNGAPGFIANAYDPGTGKSLSLEMGRMLGQGHVRSADFTPTAKADDETEKRLTAMIEAGLRHLHADEVVRETPLAGTAITKATTAVDGGLGFRKLGVSELVPVAGHIISAAGNNAKLSGDHQRRWLKWDLDSTLVASVINRTGFRHDDILGWIKENRPQLVAWVHTIFLYAMQHEPEMKIPGMGFNHNWPKVVLGAMSHLTTPEGDNAAELALRGWEDSARSHNAISDEWGEFMAVLWRKLAGKTAPTAQIMTIVSGLPEAELSYLPYSLERWAAHAEGQRKQKWGETFASIANSAVVNGDVTYRIQAVEASERSNRSNRWLISAVDKNNQLIDPKTISEQGPTTPAPEWEALIAHLLAKHPDVDGYSPAALEETIKNSGLPLPPELTVSLSPSEFDRVAQGLVGRSFLTGVLDRTIDADLGPRYFVFEEGAEAA</sequence>
<protein>
    <recommendedName>
        <fullName evidence="3">DUF927 domain-containing protein</fullName>
    </recommendedName>
</protein>
<evidence type="ECO:0000313" key="2">
    <source>
        <dbReference type="Proteomes" id="UP001500213"/>
    </source>
</evidence>
<dbReference type="EMBL" id="BAABBX010000013">
    <property type="protein sequence ID" value="GAA4188854.1"/>
    <property type="molecule type" value="Genomic_DNA"/>
</dbReference>
<dbReference type="Proteomes" id="UP001500213">
    <property type="component" value="Unassembled WGS sequence"/>
</dbReference>
<evidence type="ECO:0000313" key="1">
    <source>
        <dbReference type="EMBL" id="GAA4188854.1"/>
    </source>
</evidence>
<evidence type="ECO:0008006" key="3">
    <source>
        <dbReference type="Google" id="ProtNLM"/>
    </source>
</evidence>
<organism evidence="1 2">
    <name type="scientific">Gryllotalpicola kribbensis</name>
    <dbReference type="NCBI Taxonomy" id="993084"/>
    <lineage>
        <taxon>Bacteria</taxon>
        <taxon>Bacillati</taxon>
        <taxon>Actinomycetota</taxon>
        <taxon>Actinomycetes</taxon>
        <taxon>Micrococcales</taxon>
        <taxon>Microbacteriaceae</taxon>
        <taxon>Gryllotalpicola</taxon>
    </lineage>
</organism>
<name>A0ABP8ARM2_9MICO</name>
<gene>
    <name evidence="1" type="ORF">GCM10022288_15770</name>
</gene>
<comment type="caution">
    <text evidence="1">The sequence shown here is derived from an EMBL/GenBank/DDBJ whole genome shotgun (WGS) entry which is preliminary data.</text>
</comment>